<keyword evidence="1" id="KW-0472">Membrane</keyword>
<name>A0A645I6R3_9ZZZZ</name>
<evidence type="ECO:0000313" key="2">
    <source>
        <dbReference type="EMBL" id="MPN46586.1"/>
    </source>
</evidence>
<gene>
    <name evidence="2" type="ORF">SDC9_194177</name>
</gene>
<keyword evidence="1" id="KW-0812">Transmembrane</keyword>
<feature type="transmembrane region" description="Helical" evidence="1">
    <location>
        <begin position="65"/>
        <end position="88"/>
    </location>
</feature>
<dbReference type="EMBL" id="VSSQ01107373">
    <property type="protein sequence ID" value="MPN46586.1"/>
    <property type="molecule type" value="Genomic_DNA"/>
</dbReference>
<evidence type="ECO:0000256" key="1">
    <source>
        <dbReference type="SAM" id="Phobius"/>
    </source>
</evidence>
<dbReference type="AlphaFoldDB" id="A0A645I6R3"/>
<reference evidence="2" key="1">
    <citation type="submission" date="2019-08" db="EMBL/GenBank/DDBJ databases">
        <authorList>
            <person name="Kucharzyk K."/>
            <person name="Murdoch R.W."/>
            <person name="Higgins S."/>
            <person name="Loffler F."/>
        </authorList>
    </citation>
    <scope>NUCLEOTIDE SEQUENCE</scope>
</reference>
<comment type="caution">
    <text evidence="2">The sequence shown here is derived from an EMBL/GenBank/DDBJ whole genome shotgun (WGS) entry which is preliminary data.</text>
</comment>
<proteinExistence type="predicted"/>
<protein>
    <submittedName>
        <fullName evidence="2">Uncharacterized protein</fullName>
    </submittedName>
</protein>
<sequence length="137" mass="14555">MTIAMTAKESSNLPMPATVHVLPWGMLLARYMRSLGSPMMAPGTPMTKSKCIGVFKSPFFTILRALSIIPLSNISISGFTPFSIITFAKLSMYSRVFINTSGPKLQVPAVKDAISGFKSAGCILSSAVCHTAPPVDG</sequence>
<keyword evidence="1" id="KW-1133">Transmembrane helix</keyword>
<organism evidence="2">
    <name type="scientific">bioreactor metagenome</name>
    <dbReference type="NCBI Taxonomy" id="1076179"/>
    <lineage>
        <taxon>unclassified sequences</taxon>
        <taxon>metagenomes</taxon>
        <taxon>ecological metagenomes</taxon>
    </lineage>
</organism>
<accession>A0A645I6R3</accession>